<dbReference type="EnsemblMetazoa" id="XM_014398119.2">
    <property type="protein sequence ID" value="XP_014253605.2"/>
    <property type="gene ID" value="LOC106668924"/>
</dbReference>
<accession>A0A8I6RWE9</accession>
<dbReference type="KEGG" id="clec:106668924"/>
<sequence>MTYCLSDLFCFYEAFLYCFIFARKLRTSVNISPMGYFAMGRMDMMMKFLLNRSCLVCGSSFLAPQWHHSTAVVHRDMLITCMATKDNKLLKEKKLHLLGTSSDVMHYLKMTKPDQVYDKLIECKVTQSYPEVEVLHLLANFFSIGGHVKGLEAVKSICQIKCLKEFKRSSNFAHYTAQLFWQKGNFKKAMDEFTNVTKRLPSLRPEVSKMIRNLIKTSVPIISRASVKVIYDSSLQYSVQNDDYSVLGAFWLSLFTSHWHEDQQTSVQLLLTHKGLQEHIEMQIPQISKTFLTRHNIADYQRLLECVLQCNMENSSAHLLRALFDYYYKVGYVKGCIAVVKCCDAIDVKLAMDQLYKYNTLIGATRAKSNPVLSMVKQLDIKYKF</sequence>
<proteinExistence type="predicted"/>
<dbReference type="OrthoDB" id="6763801at2759"/>
<dbReference type="GeneID" id="106668924"/>
<reference evidence="1" key="1">
    <citation type="submission" date="2022-01" db="UniProtKB">
        <authorList>
            <consortium name="EnsemblMetazoa"/>
        </authorList>
    </citation>
    <scope>IDENTIFICATION</scope>
</reference>
<keyword evidence="2" id="KW-1185">Reference proteome</keyword>
<dbReference type="Proteomes" id="UP000494040">
    <property type="component" value="Unassembled WGS sequence"/>
</dbReference>
<evidence type="ECO:0000313" key="2">
    <source>
        <dbReference type="Proteomes" id="UP000494040"/>
    </source>
</evidence>
<dbReference type="AlphaFoldDB" id="A0A8I6RWE9"/>
<name>A0A8I6RWE9_CIMLE</name>
<dbReference type="OMA" id="MTLHRGY"/>
<protein>
    <submittedName>
        <fullName evidence="1">Uncharacterized protein</fullName>
    </submittedName>
</protein>
<dbReference type="RefSeq" id="XP_014253605.2">
    <property type="nucleotide sequence ID" value="XM_014398119.2"/>
</dbReference>
<evidence type="ECO:0000313" key="1">
    <source>
        <dbReference type="EnsemblMetazoa" id="XP_014253605.2"/>
    </source>
</evidence>
<organism evidence="1 2">
    <name type="scientific">Cimex lectularius</name>
    <name type="common">Bed bug</name>
    <name type="synonym">Acanthia lectularia</name>
    <dbReference type="NCBI Taxonomy" id="79782"/>
    <lineage>
        <taxon>Eukaryota</taxon>
        <taxon>Metazoa</taxon>
        <taxon>Ecdysozoa</taxon>
        <taxon>Arthropoda</taxon>
        <taxon>Hexapoda</taxon>
        <taxon>Insecta</taxon>
        <taxon>Pterygota</taxon>
        <taxon>Neoptera</taxon>
        <taxon>Paraneoptera</taxon>
        <taxon>Hemiptera</taxon>
        <taxon>Heteroptera</taxon>
        <taxon>Panheteroptera</taxon>
        <taxon>Cimicomorpha</taxon>
        <taxon>Cimicidae</taxon>
        <taxon>Cimex</taxon>
    </lineage>
</organism>